<feature type="transmembrane region" description="Helical" evidence="1">
    <location>
        <begin position="222"/>
        <end position="240"/>
    </location>
</feature>
<dbReference type="RefSeq" id="WP_181928423.1">
    <property type="nucleotide sequence ID" value="NZ_CP054698.1"/>
</dbReference>
<evidence type="ECO:0000313" key="4">
    <source>
        <dbReference type="Proteomes" id="UP000514713"/>
    </source>
</evidence>
<evidence type="ECO:0000256" key="1">
    <source>
        <dbReference type="SAM" id="Phobius"/>
    </source>
</evidence>
<dbReference type="Proteomes" id="UP000514713">
    <property type="component" value="Chromosome"/>
</dbReference>
<dbReference type="Pfam" id="PF01757">
    <property type="entry name" value="Acyl_transf_3"/>
    <property type="match status" value="1"/>
</dbReference>
<reference evidence="4" key="1">
    <citation type="submission" date="2020-06" db="EMBL/GenBank/DDBJ databases">
        <title>Nostoc edaphicum CCNP1411 genome.</title>
        <authorList>
            <person name="Fidor A."/>
            <person name="Grabski M."/>
            <person name="Gawor J."/>
            <person name="Gromadka R."/>
            <person name="Wegrzyn G."/>
            <person name="Mazur-Marzec H."/>
        </authorList>
    </citation>
    <scope>NUCLEOTIDE SEQUENCE [LARGE SCALE GENOMIC DNA]</scope>
    <source>
        <strain evidence="4">CCNP1411</strain>
    </source>
</reference>
<evidence type="ECO:0000259" key="2">
    <source>
        <dbReference type="Pfam" id="PF01757"/>
    </source>
</evidence>
<accession>A0A7D7QVH2</accession>
<feature type="transmembrane region" description="Helical" evidence="1">
    <location>
        <begin position="152"/>
        <end position="170"/>
    </location>
</feature>
<dbReference type="GO" id="GO:0016747">
    <property type="term" value="F:acyltransferase activity, transferring groups other than amino-acyl groups"/>
    <property type="evidence" value="ECO:0007669"/>
    <property type="project" value="InterPro"/>
</dbReference>
<feature type="transmembrane region" description="Helical" evidence="1">
    <location>
        <begin position="100"/>
        <end position="118"/>
    </location>
</feature>
<keyword evidence="1" id="KW-1133">Transmembrane helix</keyword>
<proteinExistence type="predicted"/>
<feature type="transmembrane region" description="Helical" evidence="1">
    <location>
        <begin position="280"/>
        <end position="301"/>
    </location>
</feature>
<sequence length="367" mass="42030">MKDINFGWQKGLVFWQADIGKDRYILDFLRGFAAILVYLSHADQDKIINNSLLVAMKGPLGCHLFFVISGYLIWRSVSRNFGKKPQMEIGKYVINRATRILPLYWINILFCLTLLPLLKSTYAPSAGIVEIARHLTFTQSFDPSVARAINPVLWTLGHEGVFYVIAPLLYITVRKHTAILLLASWLLSAYASSHSIPVVQQFLMIFNLFASGIFMAEKKVILAPWISVLLMLVGLLLLNYAPSQYFFNSVSLISVGFFTLPHTLLNFLPRIRNFLDKSNFLGITWVGMISYSLYIWHYLLINIFSGYQLPQLWRSYQNNDLLCAVLFTSVVMIISYMSYLLIEKPSMTTLKEQLLNRISKQNAMRSP</sequence>
<keyword evidence="3" id="KW-0808">Transferase</keyword>
<dbReference type="KEGG" id="ned:HUN01_24900"/>
<keyword evidence="1" id="KW-0812">Transmembrane</keyword>
<feature type="transmembrane region" description="Helical" evidence="1">
    <location>
        <begin position="53"/>
        <end position="74"/>
    </location>
</feature>
<name>A0A7D7QVH2_9NOSO</name>
<feature type="transmembrane region" description="Helical" evidence="1">
    <location>
        <begin position="246"/>
        <end position="268"/>
    </location>
</feature>
<evidence type="ECO:0000313" key="3">
    <source>
        <dbReference type="EMBL" id="QMS90663.1"/>
    </source>
</evidence>
<organism evidence="3 4">
    <name type="scientific">Nostoc edaphicum CCNP1411</name>
    <dbReference type="NCBI Taxonomy" id="1472755"/>
    <lineage>
        <taxon>Bacteria</taxon>
        <taxon>Bacillati</taxon>
        <taxon>Cyanobacteriota</taxon>
        <taxon>Cyanophyceae</taxon>
        <taxon>Nostocales</taxon>
        <taxon>Nostocaceae</taxon>
        <taxon>Nostoc</taxon>
    </lineage>
</organism>
<keyword evidence="3" id="KW-0012">Acyltransferase</keyword>
<dbReference type="AlphaFoldDB" id="A0A7D7QVH2"/>
<protein>
    <submittedName>
        <fullName evidence="3">Acyltransferase</fullName>
    </submittedName>
</protein>
<dbReference type="PANTHER" id="PTHR23028">
    <property type="entry name" value="ACETYLTRANSFERASE"/>
    <property type="match status" value="1"/>
</dbReference>
<feature type="transmembrane region" description="Helical" evidence="1">
    <location>
        <begin position="177"/>
        <end position="192"/>
    </location>
</feature>
<keyword evidence="1" id="KW-0472">Membrane</keyword>
<feature type="domain" description="Acyltransferase 3" evidence="2">
    <location>
        <begin position="24"/>
        <end position="337"/>
    </location>
</feature>
<gene>
    <name evidence="3" type="ORF">HUN01_24900</name>
</gene>
<dbReference type="EMBL" id="CP054698">
    <property type="protein sequence ID" value="QMS90663.1"/>
    <property type="molecule type" value="Genomic_DNA"/>
</dbReference>
<keyword evidence="4" id="KW-1185">Reference proteome</keyword>
<feature type="transmembrane region" description="Helical" evidence="1">
    <location>
        <begin position="24"/>
        <end position="41"/>
    </location>
</feature>
<dbReference type="InterPro" id="IPR050879">
    <property type="entry name" value="Acyltransferase_3"/>
</dbReference>
<feature type="transmembrane region" description="Helical" evidence="1">
    <location>
        <begin position="321"/>
        <end position="342"/>
    </location>
</feature>
<dbReference type="InterPro" id="IPR002656">
    <property type="entry name" value="Acyl_transf_3_dom"/>
</dbReference>